<name>A0A517MXQ3_9BACT</name>
<keyword evidence="2" id="KW-0732">Signal</keyword>
<feature type="compositionally biased region" description="Basic and acidic residues" evidence="1">
    <location>
        <begin position="286"/>
        <end position="295"/>
    </location>
</feature>
<dbReference type="AlphaFoldDB" id="A0A517MXQ3"/>
<feature type="chain" id="PRO_5021939433" description="DUF6690 domain-containing protein" evidence="2">
    <location>
        <begin position="23"/>
        <end position="301"/>
    </location>
</feature>
<protein>
    <recommendedName>
        <fullName evidence="3">DUF6690 domain-containing protein</fullName>
    </recommendedName>
</protein>
<evidence type="ECO:0000313" key="4">
    <source>
        <dbReference type="EMBL" id="QDS99651.1"/>
    </source>
</evidence>
<dbReference type="Pfam" id="PF20397">
    <property type="entry name" value="DUF6690"/>
    <property type="match status" value="1"/>
</dbReference>
<feature type="compositionally biased region" description="Basic and acidic residues" evidence="1">
    <location>
        <begin position="266"/>
        <end position="277"/>
    </location>
</feature>
<evidence type="ECO:0000256" key="2">
    <source>
        <dbReference type="SAM" id="SignalP"/>
    </source>
</evidence>
<evidence type="ECO:0000313" key="5">
    <source>
        <dbReference type="Proteomes" id="UP000319852"/>
    </source>
</evidence>
<sequence precursor="true">MLVRTLALPTLLAASVAVPYVATNGTDGLPVPWKSSSQEHSVGAADFSTLPDARRRNFSDSKQGPGALISPTDTARELIPAISVEEVLRMDVNKEWVYQRWARKSTTTSQLNLFGVRVPLVTGTQLHDVAGSLTYLFGANGHVHRLNFRGRTGDTSLLVNLVAQRYGLVRQPTAIAGEELYQLKNGNDIISELRTRPAPVLWASTPHQSYDVELTLQRPDVAQPLVRALPPLPKVNDADIRAAEAKAAAERKAAEAKQGASQNLSSKEKAEKQRDGWKAFFPRSRIPKDQADNLDSRNQLW</sequence>
<dbReference type="EMBL" id="CP036263">
    <property type="protein sequence ID" value="QDS99651.1"/>
    <property type="molecule type" value="Genomic_DNA"/>
</dbReference>
<feature type="domain" description="DUF6690" evidence="3">
    <location>
        <begin position="3"/>
        <end position="235"/>
    </location>
</feature>
<dbReference type="KEGG" id="amob:HG15A2_29780"/>
<reference evidence="4 5" key="1">
    <citation type="submission" date="2019-02" db="EMBL/GenBank/DDBJ databases">
        <title>Deep-cultivation of Planctomycetes and their phenomic and genomic characterization uncovers novel biology.</title>
        <authorList>
            <person name="Wiegand S."/>
            <person name="Jogler M."/>
            <person name="Boedeker C."/>
            <person name="Pinto D."/>
            <person name="Vollmers J."/>
            <person name="Rivas-Marin E."/>
            <person name="Kohn T."/>
            <person name="Peeters S.H."/>
            <person name="Heuer A."/>
            <person name="Rast P."/>
            <person name="Oberbeckmann S."/>
            <person name="Bunk B."/>
            <person name="Jeske O."/>
            <person name="Meyerdierks A."/>
            <person name="Storesund J.E."/>
            <person name="Kallscheuer N."/>
            <person name="Luecker S."/>
            <person name="Lage O.M."/>
            <person name="Pohl T."/>
            <person name="Merkel B.J."/>
            <person name="Hornburger P."/>
            <person name="Mueller R.-W."/>
            <person name="Bruemmer F."/>
            <person name="Labrenz M."/>
            <person name="Spormann A.M."/>
            <person name="Op den Camp H."/>
            <person name="Overmann J."/>
            <person name="Amann R."/>
            <person name="Jetten M.S.M."/>
            <person name="Mascher T."/>
            <person name="Medema M.H."/>
            <person name="Devos D.P."/>
            <person name="Kaster A.-K."/>
            <person name="Ovreas L."/>
            <person name="Rohde M."/>
            <person name="Galperin M.Y."/>
            <person name="Jogler C."/>
        </authorList>
    </citation>
    <scope>NUCLEOTIDE SEQUENCE [LARGE SCALE GENOMIC DNA]</scope>
    <source>
        <strain evidence="4 5">HG15A2</strain>
    </source>
</reference>
<dbReference type="Proteomes" id="UP000319852">
    <property type="component" value="Chromosome"/>
</dbReference>
<dbReference type="InterPro" id="IPR046512">
    <property type="entry name" value="DUF6690"/>
</dbReference>
<organism evidence="4 5">
    <name type="scientific">Adhaeretor mobilis</name>
    <dbReference type="NCBI Taxonomy" id="1930276"/>
    <lineage>
        <taxon>Bacteria</taxon>
        <taxon>Pseudomonadati</taxon>
        <taxon>Planctomycetota</taxon>
        <taxon>Planctomycetia</taxon>
        <taxon>Pirellulales</taxon>
        <taxon>Lacipirellulaceae</taxon>
        <taxon>Adhaeretor</taxon>
    </lineage>
</organism>
<keyword evidence="5" id="KW-1185">Reference proteome</keyword>
<accession>A0A517MXQ3</accession>
<dbReference type="RefSeq" id="WP_218931968.1">
    <property type="nucleotide sequence ID" value="NZ_CP036263.1"/>
</dbReference>
<feature type="region of interest" description="Disordered" evidence="1">
    <location>
        <begin position="251"/>
        <end position="301"/>
    </location>
</feature>
<feature type="signal peptide" evidence="2">
    <location>
        <begin position="1"/>
        <end position="22"/>
    </location>
</feature>
<evidence type="ECO:0000256" key="1">
    <source>
        <dbReference type="SAM" id="MobiDB-lite"/>
    </source>
</evidence>
<proteinExistence type="predicted"/>
<gene>
    <name evidence="4" type="ORF">HG15A2_29780</name>
</gene>
<evidence type="ECO:0000259" key="3">
    <source>
        <dbReference type="Pfam" id="PF20397"/>
    </source>
</evidence>